<dbReference type="EMBL" id="JAMC01000005">
    <property type="protein sequence ID" value="KEJ88657.1"/>
    <property type="molecule type" value="Genomic_DNA"/>
</dbReference>
<dbReference type="Gene3D" id="3.30.2180.10">
    <property type="entry name" value="ATP12-like"/>
    <property type="match status" value="1"/>
</dbReference>
<organism evidence="4 5">
    <name type="scientific">Sulfitobacter donghicola DSW-25 = KCTC 12864 = JCM 14565</name>
    <dbReference type="NCBI Taxonomy" id="1300350"/>
    <lineage>
        <taxon>Bacteria</taxon>
        <taxon>Pseudomonadati</taxon>
        <taxon>Pseudomonadota</taxon>
        <taxon>Alphaproteobacteria</taxon>
        <taxon>Rhodobacterales</taxon>
        <taxon>Roseobacteraceae</taxon>
        <taxon>Sulfitobacter</taxon>
    </lineage>
</organism>
<dbReference type="InterPro" id="IPR023335">
    <property type="entry name" value="ATP12_ortho_dom_sf"/>
</dbReference>
<dbReference type="RefSeq" id="WP_025059525.1">
    <property type="nucleotide sequence ID" value="NZ_JAMC01000005.1"/>
</dbReference>
<proteinExistence type="inferred from homology"/>
<gene>
    <name evidence="4" type="ORF">DSW25_13405</name>
</gene>
<dbReference type="AlphaFoldDB" id="A0A073ITC5"/>
<evidence type="ECO:0000256" key="1">
    <source>
        <dbReference type="ARBA" id="ARBA00008231"/>
    </source>
</evidence>
<evidence type="ECO:0000256" key="2">
    <source>
        <dbReference type="ARBA" id="ARBA00022946"/>
    </source>
</evidence>
<dbReference type="PANTHER" id="PTHR21013:SF10">
    <property type="entry name" value="ATP SYNTHASE MITOCHONDRIAL F1 COMPLEX ASSEMBLY FACTOR 2"/>
    <property type="match status" value="1"/>
</dbReference>
<dbReference type="InterPro" id="IPR042272">
    <property type="entry name" value="ATP12_ATP_synth-F1-assembly_N"/>
</dbReference>
<comment type="similarity">
    <text evidence="1">Belongs to the ATP12 family.</text>
</comment>
<reference evidence="4 5" key="1">
    <citation type="submission" date="2014-01" db="EMBL/GenBank/DDBJ databases">
        <title>Sulfitobacter donghicola JCM 14565 Genome Sequencing.</title>
        <authorList>
            <person name="Lai Q."/>
            <person name="Hong Z."/>
        </authorList>
    </citation>
    <scope>NUCLEOTIDE SEQUENCE [LARGE SCALE GENOMIC DNA]</scope>
    <source>
        <strain evidence="4 5">JCM 14565</strain>
    </source>
</reference>
<evidence type="ECO:0000256" key="3">
    <source>
        <dbReference type="ARBA" id="ARBA00023186"/>
    </source>
</evidence>
<dbReference type="Gene3D" id="1.10.3580.10">
    <property type="entry name" value="ATP12 ATPase"/>
    <property type="match status" value="1"/>
</dbReference>
<protein>
    <submittedName>
        <fullName evidence="4">ATPase</fullName>
    </submittedName>
</protein>
<keyword evidence="2" id="KW-0809">Transit peptide</keyword>
<sequence length="238" mass="26587">MSEWKAKRFWKMATVAERDGGFAVELDGRSVKTPAKQVLQVPTRAMAEAIALEWDAQEDAINPNTMPVTKTANAAIDKVTIQHEEVAEMLAAYGDSDLLCYRADSPEELIARQAEQWDPMLDWAAEHLDARLETRTGVVHAPQEKTAIEALRQRTHALDPFELAAFHDLVSLSGSLVLGFAAAMGARSAEELWGISRLDEIWQEEQWGEDDDATALAEIKREAFLHAKRMFDLAQRVS</sequence>
<dbReference type="Pfam" id="PF07542">
    <property type="entry name" value="ATP12"/>
    <property type="match status" value="1"/>
</dbReference>
<evidence type="ECO:0000313" key="4">
    <source>
        <dbReference type="EMBL" id="KEJ88657.1"/>
    </source>
</evidence>
<keyword evidence="5" id="KW-1185">Reference proteome</keyword>
<dbReference type="eggNOG" id="COG5387">
    <property type="taxonomic scope" value="Bacteria"/>
</dbReference>
<accession>A0A073ITC5</accession>
<dbReference type="STRING" id="1300350.Z948_2155"/>
<dbReference type="OrthoDB" id="9797825at2"/>
<dbReference type="InterPro" id="IPR011419">
    <property type="entry name" value="ATP12_ATP_synth-F1-assembly"/>
</dbReference>
<evidence type="ECO:0000313" key="5">
    <source>
        <dbReference type="Proteomes" id="UP000027734"/>
    </source>
</evidence>
<comment type="caution">
    <text evidence="4">The sequence shown here is derived from an EMBL/GenBank/DDBJ whole genome shotgun (WGS) entry which is preliminary data.</text>
</comment>
<dbReference type="GO" id="GO:0043461">
    <property type="term" value="P:proton-transporting ATP synthase complex assembly"/>
    <property type="evidence" value="ECO:0007669"/>
    <property type="project" value="InterPro"/>
</dbReference>
<keyword evidence="3" id="KW-0143">Chaperone</keyword>
<dbReference type="SUPFAM" id="SSF160909">
    <property type="entry name" value="ATP12-like"/>
    <property type="match status" value="1"/>
</dbReference>
<name>A0A073ITC5_9RHOB</name>
<dbReference type="PANTHER" id="PTHR21013">
    <property type="entry name" value="ATP SYNTHASE MITOCHONDRIAL F1 COMPLEX ASSEMBLY FACTOR 2/ATP12 PROTEIN, MITOCHONDRIAL PRECURSOR"/>
    <property type="match status" value="1"/>
</dbReference>
<dbReference type="Proteomes" id="UP000027734">
    <property type="component" value="Unassembled WGS sequence"/>
</dbReference>